<proteinExistence type="predicted"/>
<keyword evidence="2" id="KW-0812">Transmembrane</keyword>
<keyword evidence="2" id="KW-1133">Transmembrane helix</keyword>
<reference evidence="3 4" key="1">
    <citation type="submission" date="2023-07" db="EMBL/GenBank/DDBJ databases">
        <title>Sequencing the genomes of 1000 actinobacteria strains.</title>
        <authorList>
            <person name="Klenk H.-P."/>
        </authorList>
    </citation>
    <scope>NUCLEOTIDE SEQUENCE [LARGE SCALE GENOMIC DNA]</scope>
    <source>
        <strain evidence="3 4">DSM 44508</strain>
    </source>
</reference>
<feature type="transmembrane region" description="Helical" evidence="2">
    <location>
        <begin position="223"/>
        <end position="246"/>
    </location>
</feature>
<name>A0ABU2BB87_9CORY</name>
<protein>
    <submittedName>
        <fullName evidence="3">Membrane protein</fullName>
    </submittedName>
</protein>
<dbReference type="Proteomes" id="UP001183619">
    <property type="component" value="Unassembled WGS sequence"/>
</dbReference>
<evidence type="ECO:0000313" key="4">
    <source>
        <dbReference type="Proteomes" id="UP001183619"/>
    </source>
</evidence>
<feature type="transmembrane region" description="Helical" evidence="2">
    <location>
        <begin position="313"/>
        <end position="343"/>
    </location>
</feature>
<dbReference type="EMBL" id="JAVDYF010000001">
    <property type="protein sequence ID" value="MDR7355863.1"/>
    <property type="molecule type" value="Genomic_DNA"/>
</dbReference>
<evidence type="ECO:0000256" key="1">
    <source>
        <dbReference type="SAM" id="MobiDB-lite"/>
    </source>
</evidence>
<comment type="caution">
    <text evidence="3">The sequence shown here is derived from an EMBL/GenBank/DDBJ whole genome shotgun (WGS) entry which is preliminary data.</text>
</comment>
<evidence type="ECO:0000256" key="2">
    <source>
        <dbReference type="SAM" id="Phobius"/>
    </source>
</evidence>
<sequence>MSDDQNRNNGMPSQPEDRPAHNQDNSDSTFGYGPTNHPEDHTGFGTQPPTYPTYPTGEDQGHYGSYGHGYDVGYSDPHAMNAGHSGQLDELNRYTNTRMVTRSQGADFMMAINYGFKATFAKPLFWLGTTAIIIIITMIIGLIVFFSNPLFGASLDPTNMDPETLALLQDQSKLDVGQALGSSFATIIMMSIVTPFFVGASLAQIDNKDLNWKSITESANMPVSFLAAFFVMLLTQLPTTFIQLALYKEPEFDPDTGLPLMGGFSAFMPSFVSFLWAIFVAILFTIAVHLVADRRETSVGSIGASAQIVGRNYFQFFFGSLAVSIILGFGTVLTCFIGSIVFLPMMFNYQAHLYRQAAQGRYPEM</sequence>
<keyword evidence="2" id="KW-0472">Membrane</keyword>
<feature type="region of interest" description="Disordered" evidence="1">
    <location>
        <begin position="1"/>
        <end position="67"/>
    </location>
</feature>
<feature type="transmembrane region" description="Helical" evidence="2">
    <location>
        <begin position="184"/>
        <end position="203"/>
    </location>
</feature>
<accession>A0ABU2BB87</accession>
<keyword evidence="4" id="KW-1185">Reference proteome</keyword>
<organism evidence="3 4">
    <name type="scientific">Corynebacterium felinum</name>
    <dbReference type="NCBI Taxonomy" id="131318"/>
    <lineage>
        <taxon>Bacteria</taxon>
        <taxon>Bacillati</taxon>
        <taxon>Actinomycetota</taxon>
        <taxon>Actinomycetes</taxon>
        <taxon>Mycobacteriales</taxon>
        <taxon>Corynebacteriaceae</taxon>
        <taxon>Corynebacterium</taxon>
    </lineage>
</organism>
<feature type="transmembrane region" description="Helical" evidence="2">
    <location>
        <begin position="124"/>
        <end position="146"/>
    </location>
</feature>
<evidence type="ECO:0000313" key="3">
    <source>
        <dbReference type="EMBL" id="MDR7355863.1"/>
    </source>
</evidence>
<dbReference type="RefSeq" id="WP_277105004.1">
    <property type="nucleotide sequence ID" value="NZ_BAAAJS010000022.1"/>
</dbReference>
<gene>
    <name evidence="3" type="ORF">J2S37_002401</name>
</gene>
<feature type="transmembrane region" description="Helical" evidence="2">
    <location>
        <begin position="266"/>
        <end position="292"/>
    </location>
</feature>